<keyword evidence="2" id="KW-1185">Reference proteome</keyword>
<evidence type="ECO:0000313" key="2">
    <source>
        <dbReference type="Proteomes" id="UP000243518"/>
    </source>
</evidence>
<gene>
    <name evidence="1" type="ORF">SAMN05216586_12028</name>
</gene>
<dbReference type="Proteomes" id="UP000243518">
    <property type="component" value="Unassembled WGS sequence"/>
</dbReference>
<name>A0AAQ1JRP4_9GAMM</name>
<sequence>MEISGLYIYVDGSDLEEIAEQIESSLVEWLASNNIDAKVINHQHERTPDLSLEDLAGWDLGLNIGLGQINSLPELLDQIYSLGLKHNRDFVVGCYSEGSGISEDISFFGAESGKPKSEQIAEFLN</sequence>
<evidence type="ECO:0000313" key="1">
    <source>
        <dbReference type="EMBL" id="SEG73487.1"/>
    </source>
</evidence>
<organism evidence="1 2">
    <name type="scientific">Halopseudomonas aestusnigri</name>
    <dbReference type="NCBI Taxonomy" id="857252"/>
    <lineage>
        <taxon>Bacteria</taxon>
        <taxon>Pseudomonadati</taxon>
        <taxon>Pseudomonadota</taxon>
        <taxon>Gammaproteobacteria</taxon>
        <taxon>Pseudomonadales</taxon>
        <taxon>Pseudomonadaceae</taxon>
        <taxon>Halopseudomonas</taxon>
    </lineage>
</organism>
<dbReference type="EMBL" id="FNVE01000020">
    <property type="protein sequence ID" value="SEG73487.1"/>
    <property type="molecule type" value="Genomic_DNA"/>
</dbReference>
<comment type="caution">
    <text evidence="1">The sequence shown here is derived from an EMBL/GenBank/DDBJ whole genome shotgun (WGS) entry which is preliminary data.</text>
</comment>
<protein>
    <submittedName>
        <fullName evidence="1">Uncharacterized protein</fullName>
    </submittedName>
</protein>
<dbReference type="RefSeq" id="WP_140418607.1">
    <property type="nucleotide sequence ID" value="NZ_FNVE01000020.1"/>
</dbReference>
<dbReference type="AlphaFoldDB" id="A0AAQ1JRP4"/>
<accession>A0AAQ1JRP4</accession>
<proteinExistence type="predicted"/>
<reference evidence="1 2" key="1">
    <citation type="submission" date="2016-10" db="EMBL/GenBank/DDBJ databases">
        <authorList>
            <person name="Varghese N."/>
            <person name="Submissions S."/>
        </authorList>
    </citation>
    <scope>NUCLEOTIDE SEQUENCE [LARGE SCALE GENOMIC DNA]</scope>
    <source>
        <strain evidence="1 2">CECT 8317</strain>
    </source>
</reference>